<dbReference type="Pfam" id="PF17125">
    <property type="entry name" value="Methyltr_RsmF_N"/>
    <property type="match status" value="1"/>
</dbReference>
<keyword evidence="2" id="KW-0963">Cytoplasm</keyword>
<dbReference type="KEGG" id="plen:EIM92_18965"/>
<dbReference type="GO" id="GO:0008173">
    <property type="term" value="F:RNA methyltransferase activity"/>
    <property type="evidence" value="ECO:0007669"/>
    <property type="project" value="InterPro"/>
</dbReference>
<reference evidence="10 11" key="1">
    <citation type="submission" date="2018-11" db="EMBL/GenBank/DDBJ databases">
        <title>Genome sequencing of Paenibacillus lentus DSM25539(T).</title>
        <authorList>
            <person name="Kook J.-K."/>
            <person name="Park S.-N."/>
            <person name="Lim Y.K."/>
        </authorList>
    </citation>
    <scope>NUCLEOTIDE SEQUENCE [LARGE SCALE GENOMIC DNA]</scope>
    <source>
        <strain evidence="10 11">DSM 25539</strain>
    </source>
</reference>
<evidence type="ECO:0000256" key="8">
    <source>
        <dbReference type="SAM" id="MobiDB-lite"/>
    </source>
</evidence>
<evidence type="ECO:0000256" key="2">
    <source>
        <dbReference type="ARBA" id="ARBA00022490"/>
    </source>
</evidence>
<feature type="domain" description="SAM-dependent MTase RsmB/NOP-type" evidence="9">
    <location>
        <begin position="24"/>
        <end position="317"/>
    </location>
</feature>
<dbReference type="Gene3D" id="2.30.130.60">
    <property type="match status" value="1"/>
</dbReference>
<dbReference type="OrthoDB" id="9810297at2"/>
<comment type="similarity">
    <text evidence="1 7">Belongs to the class I-like SAM-binding methyltransferase superfamily. RsmB/NOP family.</text>
</comment>
<dbReference type="PANTHER" id="PTHR22807:SF30">
    <property type="entry name" value="28S RRNA (CYTOSINE(4447)-C(5))-METHYLTRANSFERASE-RELATED"/>
    <property type="match status" value="1"/>
</dbReference>
<evidence type="ECO:0000256" key="1">
    <source>
        <dbReference type="ARBA" id="ARBA00007494"/>
    </source>
</evidence>
<dbReference type="SUPFAM" id="SSF53335">
    <property type="entry name" value="S-adenosyl-L-methionine-dependent methyltransferases"/>
    <property type="match status" value="1"/>
</dbReference>
<evidence type="ECO:0000313" key="11">
    <source>
        <dbReference type="Proteomes" id="UP000273145"/>
    </source>
</evidence>
<dbReference type="InterPro" id="IPR031341">
    <property type="entry name" value="Methyltr_RsmF_N"/>
</dbReference>
<comment type="caution">
    <text evidence="7">Lacks conserved residue(s) required for the propagation of feature annotation.</text>
</comment>
<dbReference type="Gene3D" id="3.40.50.150">
    <property type="entry name" value="Vaccinia Virus protein VP39"/>
    <property type="match status" value="1"/>
</dbReference>
<dbReference type="InterPro" id="IPR023267">
    <property type="entry name" value="RCMT"/>
</dbReference>
<feature type="compositionally biased region" description="Basic and acidic residues" evidence="8">
    <location>
        <begin position="334"/>
        <end position="346"/>
    </location>
</feature>
<dbReference type="PROSITE" id="PS01153">
    <property type="entry name" value="NOL1_NOP2_SUN"/>
    <property type="match status" value="1"/>
</dbReference>
<dbReference type="InterPro" id="IPR049560">
    <property type="entry name" value="MeTrfase_RsmB-F_NOP2_cat"/>
</dbReference>
<dbReference type="Pfam" id="PF17126">
    <property type="entry name" value="RsmF_methylt_CI"/>
    <property type="match status" value="1"/>
</dbReference>
<dbReference type="InterPro" id="IPR029063">
    <property type="entry name" value="SAM-dependent_MTases_sf"/>
</dbReference>
<feature type="binding site" evidence="7">
    <location>
        <position position="135"/>
    </location>
    <ligand>
        <name>S-adenosyl-L-methionine</name>
        <dbReference type="ChEBI" id="CHEBI:59789"/>
    </ligand>
</feature>
<keyword evidence="5 7" id="KW-0949">S-adenosyl-L-methionine</keyword>
<keyword evidence="11" id="KW-1185">Reference proteome</keyword>
<keyword evidence="3 7" id="KW-0489">Methyltransferase</keyword>
<keyword evidence="6 7" id="KW-0694">RNA-binding</keyword>
<dbReference type="AlphaFoldDB" id="A0A3S8RYI7"/>
<dbReference type="InterPro" id="IPR018314">
    <property type="entry name" value="RsmB/NOL1/NOP2-like_CS"/>
</dbReference>
<dbReference type="Pfam" id="PF13636">
    <property type="entry name" value="Methyltranf_PUA"/>
    <property type="match status" value="1"/>
</dbReference>
<evidence type="ECO:0000256" key="5">
    <source>
        <dbReference type="ARBA" id="ARBA00022691"/>
    </source>
</evidence>
<organism evidence="10 11">
    <name type="scientific">Paenibacillus lentus</name>
    <dbReference type="NCBI Taxonomy" id="1338368"/>
    <lineage>
        <taxon>Bacteria</taxon>
        <taxon>Bacillati</taxon>
        <taxon>Bacillota</taxon>
        <taxon>Bacilli</taxon>
        <taxon>Bacillales</taxon>
        <taxon>Paenibacillaceae</taxon>
        <taxon>Paenibacillus</taxon>
    </lineage>
</organism>
<dbReference type="GO" id="GO:0001510">
    <property type="term" value="P:RNA methylation"/>
    <property type="evidence" value="ECO:0007669"/>
    <property type="project" value="InterPro"/>
</dbReference>
<dbReference type="Gene3D" id="3.30.70.1170">
    <property type="entry name" value="Sun protein, domain 3"/>
    <property type="match status" value="1"/>
</dbReference>
<feature type="region of interest" description="Disordered" evidence="8">
    <location>
        <begin position="324"/>
        <end position="392"/>
    </location>
</feature>
<dbReference type="InterPro" id="IPR031340">
    <property type="entry name" value="RsmF_methylt_CI"/>
</dbReference>
<feature type="active site" description="Nucleophile" evidence="7">
    <location>
        <position position="233"/>
    </location>
</feature>
<feature type="binding site" evidence="7">
    <location>
        <position position="180"/>
    </location>
    <ligand>
        <name>S-adenosyl-L-methionine</name>
        <dbReference type="ChEBI" id="CHEBI:59789"/>
    </ligand>
</feature>
<dbReference type="CDD" id="cd02440">
    <property type="entry name" value="AdoMet_MTases"/>
    <property type="match status" value="1"/>
</dbReference>
<dbReference type="PANTHER" id="PTHR22807">
    <property type="entry name" value="NOP2 YEAST -RELATED NOL1/NOP2/FMU SUN DOMAIN-CONTAINING"/>
    <property type="match status" value="1"/>
</dbReference>
<dbReference type="PROSITE" id="PS51686">
    <property type="entry name" value="SAM_MT_RSMB_NOP"/>
    <property type="match status" value="1"/>
</dbReference>
<gene>
    <name evidence="10" type="ORF">EIM92_18965</name>
</gene>
<dbReference type="RefSeq" id="WP_125084158.1">
    <property type="nucleotide sequence ID" value="NZ_CP034248.1"/>
</dbReference>
<evidence type="ECO:0000256" key="3">
    <source>
        <dbReference type="ARBA" id="ARBA00022603"/>
    </source>
</evidence>
<dbReference type="Pfam" id="PF01189">
    <property type="entry name" value="Methyltr_RsmB-F"/>
    <property type="match status" value="1"/>
</dbReference>
<sequence>MAVHIPNAFLERMQQLLGSDYDAFRSSYDNPRYVGIRVNTLKISVSSFLRISPFELKPVPWCSTGFYVQTDLKPGKHPYYHAGLYYIQEPSAMAPVELLDVVPGEKVLDLCAAPGGKSTQIAAKLQGEGLLVTNDINAERTRALAKNMELYGVRSAVVLNEAPEHIARSFPAYFDKILIDAPCSGEGMFRKDEDMARQWEVHSTSKCTVMQHDLLNSAAVMLAPGGRIVYSTCTFAPEENEAMIARFLDQHADFELVPLPQELGFAPGRPEWLYRLNAEGGDAVFSSQAASLTAQCGRLWPHLIEGEGHFLAVLQQKSEASSAVNFEQAGRVGQGDREEWTGRAERAGQAGRYAGADSGTEAYLGTSTKPSKISKKHKGDQRGHASKGRENVVKVPVERELLECWQHFASQHVTVELPGQPLLFGSHVYLSPLPKEQLAGLKTVRPGWYVGTVKNGRFAPGHPLATALSAKEASRVLNLDKEQGEAVRYLKGETLNVSASRIECRDIQGFPKGYVLVCVDGISLGWGKWLDGMLKNEYPAGWRWT</sequence>
<evidence type="ECO:0000256" key="4">
    <source>
        <dbReference type="ARBA" id="ARBA00022679"/>
    </source>
</evidence>
<feature type="binding site" evidence="7">
    <location>
        <begin position="111"/>
        <end position="117"/>
    </location>
    <ligand>
        <name>S-adenosyl-L-methionine</name>
        <dbReference type="ChEBI" id="CHEBI:59789"/>
    </ligand>
</feature>
<dbReference type="Proteomes" id="UP000273145">
    <property type="component" value="Chromosome"/>
</dbReference>
<evidence type="ECO:0000256" key="7">
    <source>
        <dbReference type="PROSITE-ProRule" id="PRU01023"/>
    </source>
</evidence>
<dbReference type="PRINTS" id="PR02008">
    <property type="entry name" value="RCMTFAMILY"/>
</dbReference>
<dbReference type="EMBL" id="CP034248">
    <property type="protein sequence ID" value="AZK47991.1"/>
    <property type="molecule type" value="Genomic_DNA"/>
</dbReference>
<dbReference type="GO" id="GO:0003723">
    <property type="term" value="F:RNA binding"/>
    <property type="evidence" value="ECO:0007669"/>
    <property type="project" value="UniProtKB-UniRule"/>
</dbReference>
<evidence type="ECO:0000259" key="9">
    <source>
        <dbReference type="PROSITE" id="PS51686"/>
    </source>
</evidence>
<name>A0A3S8RYI7_9BACL</name>
<evidence type="ECO:0000313" key="10">
    <source>
        <dbReference type="EMBL" id="AZK47991.1"/>
    </source>
</evidence>
<evidence type="ECO:0000256" key="6">
    <source>
        <dbReference type="ARBA" id="ARBA00022884"/>
    </source>
</evidence>
<dbReference type="InterPro" id="IPR027391">
    <property type="entry name" value="Nol1_Nop2_Fmu_2"/>
</dbReference>
<keyword evidence="4 7" id="KW-0808">Transferase</keyword>
<dbReference type="CDD" id="cd21147">
    <property type="entry name" value="RsmF_methylt_CTD1"/>
    <property type="match status" value="1"/>
</dbReference>
<feature type="compositionally biased region" description="Basic and acidic residues" evidence="8">
    <location>
        <begin position="380"/>
        <end position="392"/>
    </location>
</feature>
<accession>A0A3S8RYI7</accession>
<proteinExistence type="inferred from homology"/>
<dbReference type="InterPro" id="IPR001678">
    <property type="entry name" value="MeTrfase_RsmB-F_NOP2_dom"/>
</dbReference>
<protein>
    <submittedName>
        <fullName evidence="10">rRNA cytosine-C5-methyltransferase</fullName>
    </submittedName>
</protein>